<dbReference type="Proteomes" id="UP000028878">
    <property type="component" value="Unassembled WGS sequence"/>
</dbReference>
<dbReference type="SUPFAM" id="SSF55961">
    <property type="entry name" value="Bet v1-like"/>
    <property type="match status" value="1"/>
</dbReference>
<keyword evidence="8" id="KW-1185">Reference proteome</keyword>
<dbReference type="InterPro" id="IPR036922">
    <property type="entry name" value="Rieske_2Fe-2S_sf"/>
</dbReference>
<dbReference type="AlphaFoldDB" id="A0A1L1P942"/>
<dbReference type="PROSITE" id="PS51296">
    <property type="entry name" value="RIESKE"/>
    <property type="match status" value="1"/>
</dbReference>
<reference evidence="8" key="2">
    <citation type="submission" date="2014-11" db="EMBL/GenBank/DDBJ databases">
        <title>Draft genome sequence of Hydrogenophaga intermedia S1.</title>
        <authorList>
            <person name="Gan H.M."/>
            <person name="Chew T.H."/>
            <person name="Stolz A."/>
        </authorList>
    </citation>
    <scope>NUCLEOTIDE SEQUENCE [LARGE SCALE GENOMIC DNA]</scope>
    <source>
        <strain evidence="8">S1</strain>
    </source>
</reference>
<dbReference type="SUPFAM" id="SSF50022">
    <property type="entry name" value="ISP domain"/>
    <property type="match status" value="1"/>
</dbReference>
<dbReference type="GO" id="GO:0051213">
    <property type="term" value="F:dioxygenase activity"/>
    <property type="evidence" value="ECO:0007669"/>
    <property type="project" value="UniProtKB-KW"/>
</dbReference>
<accession>A0A1L1P942</accession>
<dbReference type="GO" id="GO:0046872">
    <property type="term" value="F:metal ion binding"/>
    <property type="evidence" value="ECO:0007669"/>
    <property type="project" value="UniProtKB-KW"/>
</dbReference>
<evidence type="ECO:0000256" key="4">
    <source>
        <dbReference type="ARBA" id="ARBA00023004"/>
    </source>
</evidence>
<dbReference type="GO" id="GO:0051537">
    <property type="term" value="F:2 iron, 2 sulfur cluster binding"/>
    <property type="evidence" value="ECO:0007669"/>
    <property type="project" value="UniProtKB-KW"/>
</dbReference>
<dbReference type="InterPro" id="IPR050584">
    <property type="entry name" value="Cholesterol_7-desaturase"/>
</dbReference>
<dbReference type="InterPro" id="IPR017941">
    <property type="entry name" value="Rieske_2Fe-2S"/>
</dbReference>
<keyword evidence="5" id="KW-0411">Iron-sulfur</keyword>
<evidence type="ECO:0000256" key="2">
    <source>
        <dbReference type="ARBA" id="ARBA00022723"/>
    </source>
</evidence>
<reference evidence="8" key="1">
    <citation type="submission" date="2014-02" db="EMBL/GenBank/DDBJ databases">
        <authorList>
            <person name="Gan H."/>
        </authorList>
    </citation>
    <scope>NUCLEOTIDE SEQUENCE [LARGE SCALE GENOMIC DNA]</scope>
    <source>
        <strain evidence="8">S1</strain>
    </source>
</reference>
<proteinExistence type="predicted"/>
<keyword evidence="3" id="KW-0560">Oxidoreductase</keyword>
<dbReference type="PANTHER" id="PTHR21266:SF59">
    <property type="entry name" value="BLR4922 PROTEIN"/>
    <property type="match status" value="1"/>
</dbReference>
<evidence type="ECO:0000256" key="5">
    <source>
        <dbReference type="ARBA" id="ARBA00023014"/>
    </source>
</evidence>
<evidence type="ECO:0000313" key="7">
    <source>
        <dbReference type="EMBL" id="CDN86288.1"/>
    </source>
</evidence>
<keyword evidence="1" id="KW-0001">2Fe-2S</keyword>
<dbReference type="InterPro" id="IPR045623">
    <property type="entry name" value="LigXa_C"/>
</dbReference>
<evidence type="ECO:0000259" key="6">
    <source>
        <dbReference type="PROSITE" id="PS51296"/>
    </source>
</evidence>
<dbReference type="Gene3D" id="2.102.10.10">
    <property type="entry name" value="Rieske [2Fe-2S] iron-sulphur domain"/>
    <property type="match status" value="1"/>
</dbReference>
<name>A0A1L1P942_HYDIT</name>
<dbReference type="Pfam" id="PF19301">
    <property type="entry name" value="LigXa_C"/>
    <property type="match status" value="1"/>
</dbReference>
<keyword evidence="2" id="KW-0479">Metal-binding</keyword>
<keyword evidence="4" id="KW-0408">Iron</keyword>
<feature type="domain" description="Rieske" evidence="6">
    <location>
        <begin position="29"/>
        <end position="135"/>
    </location>
</feature>
<gene>
    <name evidence="7" type="ORF">BN948_00689</name>
</gene>
<dbReference type="Pfam" id="PF00355">
    <property type="entry name" value="Rieske"/>
    <property type="match status" value="1"/>
</dbReference>
<sequence length="407" mass="45514">MTTREENELLTKVEGDAPMGRLLRQHYWIPAVLSARLEAGGAPVRVKLFGRRYVAYRTHDGRVGFLNEACPHRGVSLALARNEDNALRCIFHGWKICVSGELREVPNEAGDPEGFRKTVPVKHYPSVEGAGLVWVWLGEGEAPAAPNFEWMGLPPEQAYSCGLELNSNWLQGVEATIDSSHIALLHQSHLAHSKMDMAATRVNNAVRYKFDDTPYGYRAAALRETPTGECVARVTEFVMPYYGLIPPINTGDDQDRTVIIAVPIDDEHLIQWYIYYNTRRPTDSMKRAQRANTWPMAGGIVQDADRAWGQNRQLMAHGNHTGFTEIVVEDFVTQVSMGPIVDRSDEYLCSADQAIVRLRRHLLQALKKFMANETPTSALPGSRDYSGITATGGRLPSMDADWRALPR</sequence>
<dbReference type="EMBL" id="CCAE010000003">
    <property type="protein sequence ID" value="CDN86288.1"/>
    <property type="molecule type" value="Genomic_DNA"/>
</dbReference>
<dbReference type="PANTHER" id="PTHR21266">
    <property type="entry name" value="IRON-SULFUR DOMAIN CONTAINING PROTEIN"/>
    <property type="match status" value="1"/>
</dbReference>
<organism evidence="7 8">
    <name type="scientific">Hydrogenophaga intermedia</name>
    <dbReference type="NCBI Taxonomy" id="65786"/>
    <lineage>
        <taxon>Bacteria</taxon>
        <taxon>Pseudomonadati</taxon>
        <taxon>Pseudomonadota</taxon>
        <taxon>Betaproteobacteria</taxon>
        <taxon>Burkholderiales</taxon>
        <taxon>Comamonadaceae</taxon>
        <taxon>Hydrogenophaga</taxon>
    </lineage>
</organism>
<evidence type="ECO:0000256" key="1">
    <source>
        <dbReference type="ARBA" id="ARBA00022714"/>
    </source>
</evidence>
<dbReference type="RefSeq" id="WP_009516788.1">
    <property type="nucleotide sequence ID" value="NZ_CCAE010000003.1"/>
</dbReference>
<dbReference type="Gene3D" id="3.90.380.10">
    <property type="entry name" value="Naphthalene 1,2-dioxygenase Alpha Subunit, Chain A, domain 1"/>
    <property type="match status" value="1"/>
</dbReference>
<keyword evidence="7" id="KW-0223">Dioxygenase</keyword>
<protein>
    <submittedName>
        <fullName evidence="7">Phthalate-dioxygenase</fullName>
    </submittedName>
</protein>
<evidence type="ECO:0000256" key="3">
    <source>
        <dbReference type="ARBA" id="ARBA00023002"/>
    </source>
</evidence>
<evidence type="ECO:0000313" key="8">
    <source>
        <dbReference type="Proteomes" id="UP000028878"/>
    </source>
</evidence>